<feature type="non-terminal residue" evidence="2">
    <location>
        <position position="1"/>
    </location>
</feature>
<protein>
    <submittedName>
        <fullName evidence="2">von Willebrand factor D and EGF domain-containing protein</fullName>
    </submittedName>
</protein>
<accession>A0AAV4FY98</accession>
<dbReference type="Proteomes" id="UP000762676">
    <property type="component" value="Unassembled WGS sequence"/>
</dbReference>
<gene>
    <name evidence="2" type="ORF">ElyMa_005846700</name>
</gene>
<evidence type="ECO:0000313" key="3">
    <source>
        <dbReference type="Proteomes" id="UP000762676"/>
    </source>
</evidence>
<name>A0AAV4FY98_9GAST</name>
<organism evidence="2 3">
    <name type="scientific">Elysia marginata</name>
    <dbReference type="NCBI Taxonomy" id="1093978"/>
    <lineage>
        <taxon>Eukaryota</taxon>
        <taxon>Metazoa</taxon>
        <taxon>Spiralia</taxon>
        <taxon>Lophotrochozoa</taxon>
        <taxon>Mollusca</taxon>
        <taxon>Gastropoda</taxon>
        <taxon>Heterobranchia</taxon>
        <taxon>Euthyneura</taxon>
        <taxon>Panpulmonata</taxon>
        <taxon>Sacoglossa</taxon>
        <taxon>Placobranchoidea</taxon>
        <taxon>Plakobranchidae</taxon>
        <taxon>Elysia</taxon>
    </lineage>
</organism>
<dbReference type="PROSITE" id="PS51233">
    <property type="entry name" value="VWFD"/>
    <property type="match status" value="1"/>
</dbReference>
<reference evidence="2 3" key="1">
    <citation type="journal article" date="2021" name="Elife">
        <title>Chloroplast acquisition without the gene transfer in kleptoplastic sea slugs, Plakobranchus ocellatus.</title>
        <authorList>
            <person name="Maeda T."/>
            <person name="Takahashi S."/>
            <person name="Yoshida T."/>
            <person name="Shimamura S."/>
            <person name="Takaki Y."/>
            <person name="Nagai Y."/>
            <person name="Toyoda A."/>
            <person name="Suzuki Y."/>
            <person name="Arimoto A."/>
            <person name="Ishii H."/>
            <person name="Satoh N."/>
            <person name="Nishiyama T."/>
            <person name="Hasebe M."/>
            <person name="Maruyama T."/>
            <person name="Minagawa J."/>
            <person name="Obokata J."/>
            <person name="Shigenobu S."/>
        </authorList>
    </citation>
    <scope>NUCLEOTIDE SEQUENCE [LARGE SCALE GENOMIC DNA]</scope>
</reference>
<proteinExistence type="predicted"/>
<dbReference type="AlphaFoldDB" id="A0AAV4FY98"/>
<comment type="caution">
    <text evidence="2">The sequence shown here is derived from an EMBL/GenBank/DDBJ whole genome shotgun (WGS) entry which is preliminary data.</text>
</comment>
<dbReference type="EMBL" id="BMAT01011736">
    <property type="protein sequence ID" value="GFR78312.1"/>
    <property type="molecule type" value="Genomic_DNA"/>
</dbReference>
<dbReference type="InterPro" id="IPR001846">
    <property type="entry name" value="VWF_type-D"/>
</dbReference>
<evidence type="ECO:0000259" key="1">
    <source>
        <dbReference type="PROSITE" id="PS51233"/>
    </source>
</evidence>
<feature type="domain" description="VWFD" evidence="1">
    <location>
        <begin position="89"/>
        <end position="105"/>
    </location>
</feature>
<evidence type="ECO:0000313" key="2">
    <source>
        <dbReference type="EMBL" id="GFR78312.1"/>
    </source>
</evidence>
<keyword evidence="3" id="KW-1185">Reference proteome</keyword>
<sequence length="105" mass="11330">TTVPQAALLITKTNVGSSNSLGTCKIVLTNDDWNASFFVRAKGVLDQIYDGDHLVQQTATIDYFNSSHVVLSEQLDSAVLTIVDRDSAALCSSVNDPHITTFDGR</sequence>